<accession>A0A5N0V595</accession>
<gene>
    <name evidence="1" type="ORF">FPZ12_020285</name>
</gene>
<keyword evidence="2" id="KW-1185">Reference proteome</keyword>
<dbReference type="EMBL" id="VMNW02000029">
    <property type="protein sequence ID" value="KAA9159443.1"/>
    <property type="molecule type" value="Genomic_DNA"/>
</dbReference>
<organism evidence="1 2">
    <name type="scientific">Amycolatopsis acidicola</name>
    <dbReference type="NCBI Taxonomy" id="2596893"/>
    <lineage>
        <taxon>Bacteria</taxon>
        <taxon>Bacillati</taxon>
        <taxon>Actinomycetota</taxon>
        <taxon>Actinomycetes</taxon>
        <taxon>Pseudonocardiales</taxon>
        <taxon>Pseudonocardiaceae</taxon>
        <taxon>Amycolatopsis</taxon>
    </lineage>
</organism>
<dbReference type="OrthoDB" id="3857336at2"/>
<sequence length="156" mass="17407">MDWAEKEIFQLTSVYPAEADTLYHSFPLLRPTHGRMSQEFVYHAHCRELLDRVVKGTDTRPGTAAEVCCLCGEVSAVTPMRSAAIGLYARMWIAAFPDIPVFGDRHFHHEALYGSTIDDLEADARHRLAVAHRTVGAIDCTGRHHGETVHCKYAGT</sequence>
<reference evidence="1" key="1">
    <citation type="submission" date="2019-09" db="EMBL/GenBank/DDBJ databases">
        <authorList>
            <person name="Teo W.F.A."/>
            <person name="Duangmal K."/>
        </authorList>
    </citation>
    <scope>NUCLEOTIDE SEQUENCE [LARGE SCALE GENOMIC DNA]</scope>
    <source>
        <strain evidence="1">K81G1</strain>
    </source>
</reference>
<evidence type="ECO:0000313" key="1">
    <source>
        <dbReference type="EMBL" id="KAA9159443.1"/>
    </source>
</evidence>
<dbReference type="AlphaFoldDB" id="A0A5N0V595"/>
<dbReference type="RefSeq" id="WP_144747372.1">
    <property type="nucleotide sequence ID" value="NZ_VMNW02000029.1"/>
</dbReference>
<dbReference type="Proteomes" id="UP000319769">
    <property type="component" value="Unassembled WGS sequence"/>
</dbReference>
<name>A0A5N0V595_9PSEU</name>
<protein>
    <submittedName>
        <fullName evidence="1">Uncharacterized protein</fullName>
    </submittedName>
</protein>
<comment type="caution">
    <text evidence="1">The sequence shown here is derived from an EMBL/GenBank/DDBJ whole genome shotgun (WGS) entry which is preliminary data.</text>
</comment>
<evidence type="ECO:0000313" key="2">
    <source>
        <dbReference type="Proteomes" id="UP000319769"/>
    </source>
</evidence>
<proteinExistence type="predicted"/>